<protein>
    <recommendedName>
        <fullName evidence="1">Aldehyde oxidase/xanthine dehydrogenase second molybdopterin binding domain-containing protein</fullName>
    </recommendedName>
</protein>
<dbReference type="InterPro" id="IPR046867">
    <property type="entry name" value="AldOxase/xan_DH_MoCoBD2"/>
</dbReference>
<dbReference type="Gene3D" id="3.30.365.10">
    <property type="entry name" value="Aldehyde oxidase/xanthine dehydrogenase, molybdopterin binding domain"/>
    <property type="match status" value="2"/>
</dbReference>
<dbReference type="GO" id="GO:0005506">
    <property type="term" value="F:iron ion binding"/>
    <property type="evidence" value="ECO:0007669"/>
    <property type="project" value="InterPro"/>
</dbReference>
<comment type="caution">
    <text evidence="2">The sequence shown here is derived from an EMBL/GenBank/DDBJ whole genome shotgun (WGS) entry which is preliminary data.</text>
</comment>
<dbReference type="GO" id="GO:0016491">
    <property type="term" value="F:oxidoreductase activity"/>
    <property type="evidence" value="ECO:0007669"/>
    <property type="project" value="InterPro"/>
</dbReference>
<accession>A0A0F9D3M1</accession>
<dbReference type="InterPro" id="IPR037165">
    <property type="entry name" value="AldOxase/xan_DH_Mopterin-bd_sf"/>
</dbReference>
<dbReference type="AlphaFoldDB" id="A0A0F9D3M1"/>
<sequence>IGIPVADVRVHSGDTGIAPVALGARGSRETFLGGNAVKLAAEDAKRQLQSRAASILGVPVEKLGSVQGRIFVKSQPAKFVTIAQAASKTMHENASAFPMGVPVIASACYTDPVSEMVDLATGHGNPCPTYAFGTQVAEVEVDTDTGQVTVLRVVAAHDVGKAIITPWQSKGSWKDRFPRV</sequence>
<reference evidence="2" key="1">
    <citation type="journal article" date="2015" name="Nature">
        <title>Complex archaea that bridge the gap between prokaryotes and eukaryotes.</title>
        <authorList>
            <person name="Spang A."/>
            <person name="Saw J.H."/>
            <person name="Jorgensen S.L."/>
            <person name="Zaremba-Niedzwiedzka K."/>
            <person name="Martijn J."/>
            <person name="Lind A.E."/>
            <person name="van Eijk R."/>
            <person name="Schleper C."/>
            <person name="Guy L."/>
            <person name="Ettema T.J."/>
        </authorList>
    </citation>
    <scope>NUCLEOTIDE SEQUENCE</scope>
</reference>
<evidence type="ECO:0000259" key="1">
    <source>
        <dbReference type="Pfam" id="PF20256"/>
    </source>
</evidence>
<feature type="non-terminal residue" evidence="2">
    <location>
        <position position="1"/>
    </location>
</feature>
<organism evidence="2">
    <name type="scientific">marine sediment metagenome</name>
    <dbReference type="NCBI Taxonomy" id="412755"/>
    <lineage>
        <taxon>unclassified sequences</taxon>
        <taxon>metagenomes</taxon>
        <taxon>ecological metagenomes</taxon>
    </lineage>
</organism>
<dbReference type="SUPFAM" id="SSF56003">
    <property type="entry name" value="Molybdenum cofactor-binding domain"/>
    <property type="match status" value="1"/>
</dbReference>
<dbReference type="PANTHER" id="PTHR11908:SF157">
    <property type="entry name" value="XANTHINE DEHYDROGENASE SUBUNIT D-RELATED"/>
    <property type="match status" value="1"/>
</dbReference>
<dbReference type="PANTHER" id="PTHR11908">
    <property type="entry name" value="XANTHINE DEHYDROGENASE"/>
    <property type="match status" value="1"/>
</dbReference>
<evidence type="ECO:0000313" key="2">
    <source>
        <dbReference type="EMBL" id="KKL06693.1"/>
    </source>
</evidence>
<dbReference type="Pfam" id="PF20256">
    <property type="entry name" value="MoCoBD_2"/>
    <property type="match status" value="1"/>
</dbReference>
<dbReference type="InterPro" id="IPR016208">
    <property type="entry name" value="Ald_Oxase/xanthine_DH-like"/>
</dbReference>
<gene>
    <name evidence="2" type="ORF">LCGC14_2593500</name>
</gene>
<name>A0A0F9D3M1_9ZZZZ</name>
<dbReference type="EMBL" id="LAZR01043601">
    <property type="protein sequence ID" value="KKL06693.1"/>
    <property type="molecule type" value="Genomic_DNA"/>
</dbReference>
<proteinExistence type="predicted"/>
<feature type="domain" description="Aldehyde oxidase/xanthine dehydrogenase second molybdopterin binding" evidence="1">
    <location>
        <begin position="2"/>
        <end position="163"/>
    </location>
</feature>